<keyword evidence="4 7" id="KW-0812">Transmembrane</keyword>
<evidence type="ECO:0000256" key="2">
    <source>
        <dbReference type="ARBA" id="ARBA00022448"/>
    </source>
</evidence>
<dbReference type="Proteomes" id="UP000634919">
    <property type="component" value="Unassembled WGS sequence"/>
</dbReference>
<sequence>MFCTSAPVWLTAQVIGWSLLLQLVIGGAISWQLARRQWAGNPWLDVLVTLPLVFPPIVLGYAILLLLGRHGWLMQALPHWMQPEVIFTPAGLVVAAFVAGLPLMVKPTQNAFASTPSSLREAAATFGLSAWQIFWRVELPLARRGIAAGLMLAGGRGLGEVGLSLMLGGNIVGRTETLSLAIFNQVLDGNLACANQLSLLLCVLVIPVFLMLRRWGSL</sequence>
<evidence type="ECO:0000256" key="7">
    <source>
        <dbReference type="RuleBase" id="RU363032"/>
    </source>
</evidence>
<proteinExistence type="inferred from homology"/>
<reference evidence="9 10" key="1">
    <citation type="submission" date="2020-08" db="EMBL/GenBank/DDBJ databases">
        <title>A Genomic Blueprint of the Chicken Gut Microbiome.</title>
        <authorList>
            <person name="Gilroy R."/>
            <person name="Ravi A."/>
            <person name="Getino M."/>
            <person name="Pursley I."/>
            <person name="Horton D.L."/>
            <person name="Alikhan N.-F."/>
            <person name="Baker D."/>
            <person name="Gharbi K."/>
            <person name="Hall N."/>
            <person name="Watson M."/>
            <person name="Adriaenssens E.M."/>
            <person name="Foster-Nyarko E."/>
            <person name="Jarju S."/>
            <person name="Secka A."/>
            <person name="Antonio M."/>
            <person name="Oren A."/>
            <person name="Chaudhuri R."/>
            <person name="La Ragione R.M."/>
            <person name="Hildebrand F."/>
            <person name="Pallen M.J."/>
        </authorList>
    </citation>
    <scope>NUCLEOTIDE SEQUENCE [LARGE SCALE GENOMIC DNA]</scope>
    <source>
        <strain evidence="9 10">Sa2CVA6</strain>
    </source>
</reference>
<evidence type="ECO:0000259" key="8">
    <source>
        <dbReference type="PROSITE" id="PS50928"/>
    </source>
</evidence>
<gene>
    <name evidence="9" type="ORF">H9646_04295</name>
</gene>
<evidence type="ECO:0000256" key="1">
    <source>
        <dbReference type="ARBA" id="ARBA00004651"/>
    </source>
</evidence>
<keyword evidence="3" id="KW-1003">Cell membrane</keyword>
<keyword evidence="10" id="KW-1185">Reference proteome</keyword>
<evidence type="ECO:0000256" key="4">
    <source>
        <dbReference type="ARBA" id="ARBA00022692"/>
    </source>
</evidence>
<dbReference type="Gene3D" id="1.10.3720.10">
    <property type="entry name" value="MetI-like"/>
    <property type="match status" value="1"/>
</dbReference>
<accession>A0ABR8S895</accession>
<evidence type="ECO:0000256" key="6">
    <source>
        <dbReference type="ARBA" id="ARBA00023136"/>
    </source>
</evidence>
<name>A0ABR8S895_9BURK</name>
<dbReference type="PROSITE" id="PS50928">
    <property type="entry name" value="ABC_TM1"/>
    <property type="match status" value="1"/>
</dbReference>
<organism evidence="9 10">
    <name type="scientific">Comamonas avium</name>
    <dbReference type="NCBI Taxonomy" id="2762231"/>
    <lineage>
        <taxon>Bacteria</taxon>
        <taxon>Pseudomonadati</taxon>
        <taxon>Pseudomonadota</taxon>
        <taxon>Betaproteobacteria</taxon>
        <taxon>Burkholderiales</taxon>
        <taxon>Comamonadaceae</taxon>
        <taxon>Comamonas</taxon>
    </lineage>
</organism>
<dbReference type="PANTHER" id="PTHR30183:SF3">
    <property type="entry name" value="MOLYBDENUM TRANSPORT SYSTEM PERMEASE PROTEIN MODB"/>
    <property type="match status" value="1"/>
</dbReference>
<keyword evidence="2 7" id="KW-0813">Transport</keyword>
<evidence type="ECO:0000313" key="9">
    <source>
        <dbReference type="EMBL" id="MBD7959694.1"/>
    </source>
</evidence>
<feature type="transmembrane region" description="Helical" evidence="7">
    <location>
        <begin position="46"/>
        <end position="66"/>
    </location>
</feature>
<evidence type="ECO:0000256" key="3">
    <source>
        <dbReference type="ARBA" id="ARBA00022475"/>
    </source>
</evidence>
<feature type="transmembrane region" description="Helical" evidence="7">
    <location>
        <begin position="189"/>
        <end position="212"/>
    </location>
</feature>
<feature type="domain" description="ABC transmembrane type-1" evidence="8">
    <location>
        <begin position="8"/>
        <end position="212"/>
    </location>
</feature>
<dbReference type="CDD" id="cd06261">
    <property type="entry name" value="TM_PBP2"/>
    <property type="match status" value="1"/>
</dbReference>
<dbReference type="InterPro" id="IPR035906">
    <property type="entry name" value="MetI-like_sf"/>
</dbReference>
<protein>
    <submittedName>
        <fullName evidence="9">ABC transporter permease subunit</fullName>
    </submittedName>
</protein>
<dbReference type="SUPFAM" id="SSF161098">
    <property type="entry name" value="MetI-like"/>
    <property type="match status" value="1"/>
</dbReference>
<feature type="transmembrane region" description="Helical" evidence="7">
    <location>
        <begin position="14"/>
        <end position="34"/>
    </location>
</feature>
<dbReference type="Pfam" id="PF00528">
    <property type="entry name" value="BPD_transp_1"/>
    <property type="match status" value="1"/>
</dbReference>
<evidence type="ECO:0000256" key="5">
    <source>
        <dbReference type="ARBA" id="ARBA00022989"/>
    </source>
</evidence>
<comment type="caution">
    <text evidence="9">The sequence shown here is derived from an EMBL/GenBank/DDBJ whole genome shotgun (WGS) entry which is preliminary data.</text>
</comment>
<comment type="subcellular location">
    <subcellularLocation>
        <location evidence="1 7">Cell membrane</location>
        <topology evidence="1 7">Multi-pass membrane protein</topology>
    </subcellularLocation>
</comment>
<comment type="similarity">
    <text evidence="7">Belongs to the binding-protein-dependent transport system permease family.</text>
</comment>
<dbReference type="PANTHER" id="PTHR30183">
    <property type="entry name" value="MOLYBDENUM TRANSPORT SYSTEM PERMEASE PROTEIN MODB"/>
    <property type="match status" value="1"/>
</dbReference>
<dbReference type="RefSeq" id="WP_191722102.1">
    <property type="nucleotide sequence ID" value="NZ_JACSQK010000002.1"/>
</dbReference>
<feature type="transmembrane region" description="Helical" evidence="7">
    <location>
        <begin position="86"/>
        <end position="105"/>
    </location>
</feature>
<evidence type="ECO:0000313" key="10">
    <source>
        <dbReference type="Proteomes" id="UP000634919"/>
    </source>
</evidence>
<keyword evidence="5 7" id="KW-1133">Transmembrane helix</keyword>
<dbReference type="EMBL" id="JACSQK010000002">
    <property type="protein sequence ID" value="MBD7959694.1"/>
    <property type="molecule type" value="Genomic_DNA"/>
</dbReference>
<keyword evidence="6 7" id="KW-0472">Membrane</keyword>
<dbReference type="InterPro" id="IPR000515">
    <property type="entry name" value="MetI-like"/>
</dbReference>